<dbReference type="AlphaFoldDB" id="A0A0F9BZW2"/>
<dbReference type="EMBL" id="LAZR01035452">
    <property type="protein sequence ID" value="KKL27475.1"/>
    <property type="molecule type" value="Genomic_DNA"/>
</dbReference>
<name>A0A0F9BZW2_9ZZZZ</name>
<sequence>MDKLIATLNTLYRKGELSQDEYHLFLAALSFADKHIDEFKLTYGEACAETLKK</sequence>
<proteinExistence type="predicted"/>
<comment type="caution">
    <text evidence="1">The sequence shown here is derived from an EMBL/GenBank/DDBJ whole genome shotgun (WGS) entry which is preliminary data.</text>
</comment>
<protein>
    <submittedName>
        <fullName evidence="1">Uncharacterized protein</fullName>
    </submittedName>
</protein>
<gene>
    <name evidence="1" type="ORF">LCGC14_2384810</name>
</gene>
<evidence type="ECO:0000313" key="1">
    <source>
        <dbReference type="EMBL" id="KKL27475.1"/>
    </source>
</evidence>
<accession>A0A0F9BZW2</accession>
<reference evidence="1" key="1">
    <citation type="journal article" date="2015" name="Nature">
        <title>Complex archaea that bridge the gap between prokaryotes and eukaryotes.</title>
        <authorList>
            <person name="Spang A."/>
            <person name="Saw J.H."/>
            <person name="Jorgensen S.L."/>
            <person name="Zaremba-Niedzwiedzka K."/>
            <person name="Martijn J."/>
            <person name="Lind A.E."/>
            <person name="van Eijk R."/>
            <person name="Schleper C."/>
            <person name="Guy L."/>
            <person name="Ettema T.J."/>
        </authorList>
    </citation>
    <scope>NUCLEOTIDE SEQUENCE</scope>
</reference>
<organism evidence="1">
    <name type="scientific">marine sediment metagenome</name>
    <dbReference type="NCBI Taxonomy" id="412755"/>
    <lineage>
        <taxon>unclassified sequences</taxon>
        <taxon>metagenomes</taxon>
        <taxon>ecological metagenomes</taxon>
    </lineage>
</organism>